<evidence type="ECO:0000313" key="2">
    <source>
        <dbReference type="Proteomes" id="UP000756346"/>
    </source>
</evidence>
<sequence length="220" mass="24385">MVRTPSWGITRSFHGGLGACFCSQAICMYRSKPGMTEWQRVNNNRRLLSGRTPACRRNGRVAPWSGQPSQLLNSFLGDKHASSRSLSRDSSVGPIALVAPGSATRPASPARLMCEEVALLALGRGRQRRHVRAHGAELWPEPLVAFPRSLTKAALACAAELQRPPLSDKLRWHFSVAVFGWSFLYTRLVLCFARLRVALSSSPYSAFRLADNYIELRSFS</sequence>
<proteinExistence type="predicted"/>
<dbReference type="Proteomes" id="UP000756346">
    <property type="component" value="Unassembled WGS sequence"/>
</dbReference>
<keyword evidence="2" id="KW-1185">Reference proteome</keyword>
<evidence type="ECO:0000313" key="1">
    <source>
        <dbReference type="EMBL" id="KAH7027526.1"/>
    </source>
</evidence>
<dbReference type="RefSeq" id="XP_046010325.1">
    <property type="nucleotide sequence ID" value="XM_046148347.1"/>
</dbReference>
<organism evidence="1 2">
    <name type="scientific">Microdochium trichocladiopsis</name>
    <dbReference type="NCBI Taxonomy" id="1682393"/>
    <lineage>
        <taxon>Eukaryota</taxon>
        <taxon>Fungi</taxon>
        <taxon>Dikarya</taxon>
        <taxon>Ascomycota</taxon>
        <taxon>Pezizomycotina</taxon>
        <taxon>Sordariomycetes</taxon>
        <taxon>Xylariomycetidae</taxon>
        <taxon>Xylariales</taxon>
        <taxon>Microdochiaceae</taxon>
        <taxon>Microdochium</taxon>
    </lineage>
</organism>
<dbReference type="AlphaFoldDB" id="A0A9P8Y1S2"/>
<protein>
    <submittedName>
        <fullName evidence="1">Uncharacterized protein</fullName>
    </submittedName>
</protein>
<dbReference type="EMBL" id="JAGTJQ010000007">
    <property type="protein sequence ID" value="KAH7027526.1"/>
    <property type="molecule type" value="Genomic_DNA"/>
</dbReference>
<name>A0A9P8Y1S2_9PEZI</name>
<comment type="caution">
    <text evidence="1">The sequence shown here is derived from an EMBL/GenBank/DDBJ whole genome shotgun (WGS) entry which is preliminary data.</text>
</comment>
<gene>
    <name evidence="1" type="ORF">B0I36DRAFT_139702</name>
</gene>
<accession>A0A9P8Y1S2</accession>
<dbReference type="GeneID" id="70177893"/>
<reference evidence="1" key="1">
    <citation type="journal article" date="2021" name="Nat. Commun.">
        <title>Genetic determinants of endophytism in the Arabidopsis root mycobiome.</title>
        <authorList>
            <person name="Mesny F."/>
            <person name="Miyauchi S."/>
            <person name="Thiergart T."/>
            <person name="Pickel B."/>
            <person name="Atanasova L."/>
            <person name="Karlsson M."/>
            <person name="Huettel B."/>
            <person name="Barry K.W."/>
            <person name="Haridas S."/>
            <person name="Chen C."/>
            <person name="Bauer D."/>
            <person name="Andreopoulos W."/>
            <person name="Pangilinan J."/>
            <person name="LaButti K."/>
            <person name="Riley R."/>
            <person name="Lipzen A."/>
            <person name="Clum A."/>
            <person name="Drula E."/>
            <person name="Henrissat B."/>
            <person name="Kohler A."/>
            <person name="Grigoriev I.V."/>
            <person name="Martin F.M."/>
            <person name="Hacquard S."/>
        </authorList>
    </citation>
    <scope>NUCLEOTIDE SEQUENCE</scope>
    <source>
        <strain evidence="1">MPI-CAGE-CH-0230</strain>
    </source>
</reference>